<evidence type="ECO:0000313" key="1">
    <source>
        <dbReference type="EMBL" id="AVJ49919.1"/>
    </source>
</evidence>
<proteinExistence type="predicted"/>
<dbReference type="KEGG" id="vg:40101059"/>
<dbReference type="GeneID" id="40101059"/>
<dbReference type="EMBL" id="MG925345">
    <property type="protein sequence ID" value="AVJ49919.1"/>
    <property type="molecule type" value="Genomic_DNA"/>
</dbReference>
<name>A0A2P1CFF9_9CAUD</name>
<protein>
    <submittedName>
        <fullName evidence="1">Uncharacterized protein</fullName>
    </submittedName>
</protein>
<dbReference type="Proteomes" id="UP000241035">
    <property type="component" value="Segment"/>
</dbReference>
<evidence type="ECO:0000313" key="2">
    <source>
        <dbReference type="Proteomes" id="UP000241035"/>
    </source>
</evidence>
<accession>A0A2P1CFF9</accession>
<reference evidence="1 2" key="1">
    <citation type="submission" date="2018-02" db="EMBL/GenBank/DDBJ databases">
        <authorList>
            <person name="Zack K.M."/>
            <person name="Garlena R.A."/>
            <person name="Russell D.A."/>
            <person name="Pope W.H."/>
            <person name="Jacobs-Sera D."/>
            <person name="Hatfull G.F."/>
        </authorList>
    </citation>
    <scope>NUCLEOTIDE SEQUENCE [LARGE SCALE GENOMIC DNA]</scope>
</reference>
<dbReference type="OrthoDB" id="11175at10239"/>
<organism evidence="1 2">
    <name type="scientific">Microbacterium phage Koji</name>
    <dbReference type="NCBI Taxonomy" id="2099625"/>
    <lineage>
        <taxon>Viruses</taxon>
        <taxon>Duplodnaviria</taxon>
        <taxon>Heunggongvirae</taxon>
        <taxon>Uroviricota</taxon>
        <taxon>Caudoviricetes</taxon>
        <taxon>Kojivirus</taxon>
        <taxon>Kojivirus koji</taxon>
    </lineage>
</organism>
<gene>
    <name evidence="1" type="primary">21</name>
    <name evidence="1" type="ORF">PBI_KOJI_21</name>
</gene>
<keyword evidence="2" id="KW-1185">Reference proteome</keyword>
<dbReference type="RefSeq" id="YP_009624220.1">
    <property type="nucleotide sequence ID" value="NC_042118.1"/>
</dbReference>
<sequence length="199" mass="21800">MAFLRTFGQLRPSKEVLGVAVKITAQNEAKITDIQLNPGSSLFSWSPMVGDLGLVPAPTWRYINGMVQSDYDTWVMADEDSASPYLGVFYPVGPQTVKWGLLHLGEISSREEFNGYEYSTTAGAGVTPHHTARADQRLGLETTGIMSAVVAIRGIHVDPGSNARTDLGTVTGAHPEGWSAVWAWHETWTDVLNEHEEWS</sequence>